<gene>
    <name evidence="1" type="ORF">BCR21_15695</name>
</gene>
<accession>A0A1E5G8J7</accession>
<dbReference type="Proteomes" id="UP000094068">
    <property type="component" value="Unassembled WGS sequence"/>
</dbReference>
<sequence>MTQETKSHPIIIERSKYDAQGLYTDAYRMEETYEKYKEKHRQFNKFCQDMVTKLNGQEDLLSKSQLSKLRKKLKKKSLDISFDTLLNDSEYNAIQPLLIKYEEYRKGCQESFLLISDVLQKSEVSNRKELKHFLMENQEIQQMLYLTNQELYQNTQKYLNGEFEGKKKKLRKVEIPLMKVVSKATTKTSPNFYFNTVKFYSDQVENFNYLVKKNQVTPNYVFFHRALEHLLLSEKYIEYTQFKVNNRITKMSDDGLYIFKNESDNYKIFKSKDVLRKTESNEVIEVLLQHSDQLFETSYFCKKFDITIERAKAIVKKLHDLGVLELKQQLTDRIDIIQEFTETIEDIFGQKITTINQIIDSSLKLRALFIKINQEFSIDLYNQIINCYEELSMAIGINVPSRQLLVYGDNVIANEHGTTPPGILSKHMEELLSVFPIFDINEKIKNEFAVEVEKYKENERIEMNHPAILKVLTDVNLKYGQYWTDPWHQFETKSLLNQFLFELQNEFAKHLTQYSDEKQTLDLTEKLKELSHKLKTKGIQREGYYSVFYQNDKQNQTVINKIYPGYGSFYQRFLRYTNILETYGKEVKDFYRNEHHEIAELHEPLAFNANVVDIPYYETRYMDDLSKDNGEKDIFKKHVYEERSDLDFEEGEFVLQHDGKNYKPVISSSLIRALYPGKFAFITSIFSNISFINDLSLFWLNQRKNNLAIRSPQMKFKDIVLERAHLYCKADYFKHDANNTEEHLYLSIREKLAENGIGSSFFIQSRKKQFVDSQVKSLSFEFNKPQYIDLNNVLLYKLFLNTMKTNNDLLISEILPENISASEYMKEVKVINGENS</sequence>
<dbReference type="RefSeq" id="WP_069647477.1">
    <property type="nucleotide sequence ID" value="NZ_MIJZ01000017.1"/>
</dbReference>
<comment type="caution">
    <text evidence="1">The sequence shown here is derived from an EMBL/GenBank/DDBJ whole genome shotgun (WGS) entry which is preliminary data.</text>
</comment>
<dbReference type="AlphaFoldDB" id="A0A1E5G8J7"/>
<proteinExistence type="predicted"/>
<evidence type="ECO:0008006" key="3">
    <source>
        <dbReference type="Google" id="ProtNLM"/>
    </source>
</evidence>
<evidence type="ECO:0000313" key="1">
    <source>
        <dbReference type="EMBL" id="OEG09017.1"/>
    </source>
</evidence>
<keyword evidence="2" id="KW-1185">Reference proteome</keyword>
<organism evidence="1 2">
    <name type="scientific">Enterococcus ureasiticus</name>
    <dbReference type="NCBI Taxonomy" id="903984"/>
    <lineage>
        <taxon>Bacteria</taxon>
        <taxon>Bacillati</taxon>
        <taxon>Bacillota</taxon>
        <taxon>Bacilli</taxon>
        <taxon>Lactobacillales</taxon>
        <taxon>Enterococcaceae</taxon>
        <taxon>Enterococcus</taxon>
    </lineage>
</organism>
<protein>
    <recommendedName>
        <fullName evidence="3">Lantibiotic dehydratase N-terminal domain-containing protein</fullName>
    </recommendedName>
</protein>
<dbReference type="EMBL" id="MIJZ01000017">
    <property type="protein sequence ID" value="OEG09017.1"/>
    <property type="molecule type" value="Genomic_DNA"/>
</dbReference>
<dbReference type="OrthoDB" id="2821267at2"/>
<name>A0A1E5G8J7_9ENTE</name>
<evidence type="ECO:0000313" key="2">
    <source>
        <dbReference type="Proteomes" id="UP000094068"/>
    </source>
</evidence>
<dbReference type="STRING" id="903984.BCR21_15695"/>
<reference evidence="2" key="1">
    <citation type="submission" date="2016-09" db="EMBL/GenBank/DDBJ databases">
        <authorList>
            <person name="Gulvik C.A."/>
        </authorList>
    </citation>
    <scope>NUCLEOTIDE SEQUENCE [LARGE SCALE GENOMIC DNA]</scope>
    <source>
        <strain evidence="2">DSM 23328</strain>
    </source>
</reference>